<organism evidence="11 12">
    <name type="scientific">Veronia nyctiphanis</name>
    <dbReference type="NCBI Taxonomy" id="1278244"/>
    <lineage>
        <taxon>Bacteria</taxon>
        <taxon>Pseudomonadati</taxon>
        <taxon>Pseudomonadota</taxon>
        <taxon>Gammaproteobacteria</taxon>
        <taxon>Vibrionales</taxon>
        <taxon>Vibrionaceae</taxon>
        <taxon>Veronia</taxon>
    </lineage>
</organism>
<keyword evidence="6 9" id="KW-1133">Transmembrane helix</keyword>
<name>A0A4V1LT50_9GAMM</name>
<keyword evidence="3" id="KW-1003">Cell membrane</keyword>
<dbReference type="PANTHER" id="PTHR35011:SF4">
    <property type="entry name" value="SLL1102 PROTEIN"/>
    <property type="match status" value="1"/>
</dbReference>
<comment type="function">
    <text evidence="9">Part of the tripartite ATP-independent periplasmic (TRAP) transport system.</text>
</comment>
<evidence type="ECO:0000256" key="5">
    <source>
        <dbReference type="ARBA" id="ARBA00022692"/>
    </source>
</evidence>
<sequence length="180" mass="20534">MSELVLTRPVSALAESIENVVHFTARLFTWSYLLLIAVILTQVILRKVFNNGQIALEELQWHLYAIGVLFGLSYAEIKGSHVRVDIFYQRFNRKTKAWVDILAVTLFLWPFMYVIFTHSLDFVYESWRVSERSNSPSGLPGRWLIKSIIPYSAALLSVAGLARLLRAFALLTDGKNNGNQ</sequence>
<evidence type="ECO:0000256" key="1">
    <source>
        <dbReference type="ARBA" id="ARBA00004429"/>
    </source>
</evidence>
<evidence type="ECO:0000256" key="9">
    <source>
        <dbReference type="RuleBase" id="RU369079"/>
    </source>
</evidence>
<feature type="transmembrane region" description="Helical" evidence="9">
    <location>
        <begin position="143"/>
        <end position="165"/>
    </location>
</feature>
<evidence type="ECO:0000256" key="2">
    <source>
        <dbReference type="ARBA" id="ARBA00022448"/>
    </source>
</evidence>
<dbReference type="Pfam" id="PF04290">
    <property type="entry name" value="DctQ"/>
    <property type="match status" value="1"/>
</dbReference>
<protein>
    <recommendedName>
        <fullName evidence="9">TRAP transporter small permease protein</fullName>
    </recommendedName>
</protein>
<feature type="domain" description="Tripartite ATP-independent periplasmic transporters DctQ component" evidence="10">
    <location>
        <begin position="35"/>
        <end position="168"/>
    </location>
</feature>
<dbReference type="AlphaFoldDB" id="A0A4V1LT50"/>
<keyword evidence="2 9" id="KW-0813">Transport</keyword>
<comment type="caution">
    <text evidence="11">The sequence shown here is derived from an EMBL/GenBank/DDBJ whole genome shotgun (WGS) entry which is preliminary data.</text>
</comment>
<keyword evidence="7 9" id="KW-0472">Membrane</keyword>
<evidence type="ECO:0000313" key="12">
    <source>
        <dbReference type="Proteomes" id="UP000290287"/>
    </source>
</evidence>
<evidence type="ECO:0000256" key="8">
    <source>
        <dbReference type="ARBA" id="ARBA00038436"/>
    </source>
</evidence>
<dbReference type="OrthoDB" id="9795655at2"/>
<accession>A0A4V1LT50</accession>
<proteinExistence type="inferred from homology"/>
<dbReference type="InterPro" id="IPR007387">
    <property type="entry name" value="TRAP_DctQ"/>
</dbReference>
<dbReference type="InterPro" id="IPR055348">
    <property type="entry name" value="DctQ"/>
</dbReference>
<evidence type="ECO:0000313" key="11">
    <source>
        <dbReference type="EMBL" id="RXJ73968.1"/>
    </source>
</evidence>
<gene>
    <name evidence="11" type="ORF">CS022_06745</name>
</gene>
<comment type="similarity">
    <text evidence="8 9">Belongs to the TRAP transporter small permease family.</text>
</comment>
<keyword evidence="5 9" id="KW-0812">Transmembrane</keyword>
<keyword evidence="12" id="KW-1185">Reference proteome</keyword>
<evidence type="ECO:0000259" key="10">
    <source>
        <dbReference type="Pfam" id="PF04290"/>
    </source>
</evidence>
<comment type="subunit">
    <text evidence="9">The complex comprises the extracytoplasmic solute receptor protein and the two transmembrane proteins.</text>
</comment>
<feature type="transmembrane region" description="Helical" evidence="9">
    <location>
        <begin position="61"/>
        <end position="77"/>
    </location>
</feature>
<comment type="subcellular location">
    <subcellularLocation>
        <location evidence="1 9">Cell inner membrane</location>
        <topology evidence="1 9">Multi-pass membrane protein</topology>
    </subcellularLocation>
</comment>
<feature type="transmembrane region" description="Helical" evidence="9">
    <location>
        <begin position="97"/>
        <end position="116"/>
    </location>
</feature>
<feature type="transmembrane region" description="Helical" evidence="9">
    <location>
        <begin position="27"/>
        <end position="49"/>
    </location>
</feature>
<dbReference type="PANTHER" id="PTHR35011">
    <property type="entry name" value="2,3-DIKETO-L-GULONATE TRAP TRANSPORTER SMALL PERMEASE PROTEIN YIAM"/>
    <property type="match status" value="1"/>
</dbReference>
<dbReference type="GO" id="GO:0005886">
    <property type="term" value="C:plasma membrane"/>
    <property type="evidence" value="ECO:0007669"/>
    <property type="project" value="UniProtKB-SubCell"/>
</dbReference>
<dbReference type="GO" id="GO:0022857">
    <property type="term" value="F:transmembrane transporter activity"/>
    <property type="evidence" value="ECO:0007669"/>
    <property type="project" value="UniProtKB-UniRule"/>
</dbReference>
<dbReference type="Proteomes" id="UP000290287">
    <property type="component" value="Unassembled WGS sequence"/>
</dbReference>
<evidence type="ECO:0000256" key="6">
    <source>
        <dbReference type="ARBA" id="ARBA00022989"/>
    </source>
</evidence>
<evidence type="ECO:0000256" key="3">
    <source>
        <dbReference type="ARBA" id="ARBA00022475"/>
    </source>
</evidence>
<reference evidence="11 12" key="1">
    <citation type="submission" date="2017-10" db="EMBL/GenBank/DDBJ databases">
        <title>Nyctiphanis sp. nov., isolated from the stomach of the euphausiid Nyctiphanes simplex (Hansen, 1911) in the Gulf of California.</title>
        <authorList>
            <person name="Gomez-Gil B."/>
            <person name="Aguilar-Mendez M."/>
            <person name="Lopez-Cortes A."/>
            <person name="Gomez-Gutierrez J."/>
            <person name="Roque A."/>
            <person name="Lang E."/>
            <person name="Gonzalez-Castillo A."/>
        </authorList>
    </citation>
    <scope>NUCLEOTIDE SEQUENCE [LARGE SCALE GENOMIC DNA]</scope>
    <source>
        <strain evidence="11 12">CAIM 600</strain>
    </source>
</reference>
<dbReference type="EMBL" id="PEIB01000005">
    <property type="protein sequence ID" value="RXJ73968.1"/>
    <property type="molecule type" value="Genomic_DNA"/>
</dbReference>
<keyword evidence="4 9" id="KW-0997">Cell inner membrane</keyword>
<dbReference type="RefSeq" id="WP_129121642.1">
    <property type="nucleotide sequence ID" value="NZ_PEIB01000005.1"/>
</dbReference>
<evidence type="ECO:0000256" key="4">
    <source>
        <dbReference type="ARBA" id="ARBA00022519"/>
    </source>
</evidence>
<evidence type="ECO:0000256" key="7">
    <source>
        <dbReference type="ARBA" id="ARBA00023136"/>
    </source>
</evidence>